<keyword evidence="2" id="KW-1185">Reference proteome</keyword>
<dbReference type="EMBL" id="JAHRIQ010070294">
    <property type="protein sequence ID" value="MEQ2243812.1"/>
    <property type="molecule type" value="Genomic_DNA"/>
</dbReference>
<evidence type="ECO:0000313" key="1">
    <source>
        <dbReference type="EMBL" id="MEQ2243812.1"/>
    </source>
</evidence>
<gene>
    <name evidence="1" type="ORF">ILYODFUR_010669</name>
</gene>
<protein>
    <submittedName>
        <fullName evidence="1">Uncharacterized protein</fullName>
    </submittedName>
</protein>
<reference evidence="1 2" key="1">
    <citation type="submission" date="2021-06" db="EMBL/GenBank/DDBJ databases">
        <authorList>
            <person name="Palmer J.M."/>
        </authorList>
    </citation>
    <scope>NUCLEOTIDE SEQUENCE [LARGE SCALE GENOMIC DNA]</scope>
    <source>
        <strain evidence="2">if_2019</strain>
        <tissue evidence="1">Muscle</tissue>
    </source>
</reference>
<proteinExistence type="predicted"/>
<sequence length="80" mass="8771">MTNNLKAPHFPLLCATCSPSYTKVKVLQPPQLCLNPSPSRTHTWTNTPDPAHSSVMLLTFLPCEESGQDQDLTTSTFPVS</sequence>
<dbReference type="Proteomes" id="UP001482620">
    <property type="component" value="Unassembled WGS sequence"/>
</dbReference>
<comment type="caution">
    <text evidence="1">The sequence shown here is derived from an EMBL/GenBank/DDBJ whole genome shotgun (WGS) entry which is preliminary data.</text>
</comment>
<accession>A0ABV0UEZ5</accession>
<name>A0ABV0UEZ5_9TELE</name>
<evidence type="ECO:0000313" key="2">
    <source>
        <dbReference type="Proteomes" id="UP001482620"/>
    </source>
</evidence>
<organism evidence="1 2">
    <name type="scientific">Ilyodon furcidens</name>
    <name type="common">goldbreast splitfin</name>
    <dbReference type="NCBI Taxonomy" id="33524"/>
    <lineage>
        <taxon>Eukaryota</taxon>
        <taxon>Metazoa</taxon>
        <taxon>Chordata</taxon>
        <taxon>Craniata</taxon>
        <taxon>Vertebrata</taxon>
        <taxon>Euteleostomi</taxon>
        <taxon>Actinopterygii</taxon>
        <taxon>Neopterygii</taxon>
        <taxon>Teleostei</taxon>
        <taxon>Neoteleostei</taxon>
        <taxon>Acanthomorphata</taxon>
        <taxon>Ovalentaria</taxon>
        <taxon>Atherinomorphae</taxon>
        <taxon>Cyprinodontiformes</taxon>
        <taxon>Goodeidae</taxon>
        <taxon>Ilyodon</taxon>
    </lineage>
</organism>